<dbReference type="PANTHER" id="PTHR20854">
    <property type="entry name" value="INOSITOL MONOPHOSPHATASE"/>
    <property type="match status" value="1"/>
</dbReference>
<organism evidence="3 4">
    <name type="scientific">Cellulomonas marina</name>
    <dbReference type="NCBI Taxonomy" id="988821"/>
    <lineage>
        <taxon>Bacteria</taxon>
        <taxon>Bacillati</taxon>
        <taxon>Actinomycetota</taxon>
        <taxon>Actinomycetes</taxon>
        <taxon>Micrococcales</taxon>
        <taxon>Cellulomonadaceae</taxon>
        <taxon>Cellulomonas</taxon>
    </lineage>
</organism>
<dbReference type="EMBL" id="FOKA01000001">
    <property type="protein sequence ID" value="SFA71175.1"/>
    <property type="molecule type" value="Genomic_DNA"/>
</dbReference>
<keyword evidence="1" id="KW-0460">Magnesium</keyword>
<dbReference type="CDD" id="cd01637">
    <property type="entry name" value="IMPase_like"/>
    <property type="match status" value="1"/>
</dbReference>
<gene>
    <name evidence="3" type="ORF">SAMN05421867_101153</name>
</gene>
<feature type="region of interest" description="Disordered" evidence="2">
    <location>
        <begin position="1"/>
        <end position="20"/>
    </location>
</feature>
<feature type="binding site" evidence="1">
    <location>
        <position position="258"/>
    </location>
    <ligand>
        <name>Mg(2+)</name>
        <dbReference type="ChEBI" id="CHEBI:18420"/>
        <label>1</label>
        <note>catalytic</note>
    </ligand>
</feature>
<dbReference type="Proteomes" id="UP000199012">
    <property type="component" value="Unassembled WGS sequence"/>
</dbReference>
<dbReference type="Gene3D" id="3.30.540.10">
    <property type="entry name" value="Fructose-1,6-Bisphosphatase, subunit A, domain 1"/>
    <property type="match status" value="1"/>
</dbReference>
<dbReference type="GO" id="GO:0046872">
    <property type="term" value="F:metal ion binding"/>
    <property type="evidence" value="ECO:0007669"/>
    <property type="project" value="UniProtKB-KW"/>
</dbReference>
<evidence type="ECO:0000256" key="1">
    <source>
        <dbReference type="PIRSR" id="PIRSR600760-2"/>
    </source>
</evidence>
<dbReference type="STRING" id="988821.SAMN05421867_101153"/>
<dbReference type="GO" id="GO:0008934">
    <property type="term" value="F:inositol monophosphate 1-phosphatase activity"/>
    <property type="evidence" value="ECO:0007669"/>
    <property type="project" value="TreeGrafter"/>
</dbReference>
<sequence length="317" mass="31785">MTSSSAAPLPAHDRTGEVDGGSAAGGVDLAAARAAAVEAARLGVRMARTARSREVVETKGPNDFATEVDRAVEAAVTEVLRRGADVPVQGEELSPTEDAPTRWIVDPVDGTFNYAAGIPVCAVNVALLVDGELAVAVTAGLSAGVESGGGDAAGGDGDLPTDDVLVAVVGQGLARVLPRSEEVRTVSRVGARASAVTVGDVGWTTTGPWPAAVRAATIAAVAPAAGRVRIVGSSALELAWVAAGRTAGAVLFGNKPWDTFPGVLLVREGGGVVLDAHGEPWRPGADSVLAAADEETAAALVDAVRTGVRTAERRALG</sequence>
<dbReference type="RefSeq" id="WP_090029861.1">
    <property type="nucleotide sequence ID" value="NZ_BONM01000005.1"/>
</dbReference>
<evidence type="ECO:0000256" key="2">
    <source>
        <dbReference type="SAM" id="MobiDB-lite"/>
    </source>
</evidence>
<dbReference type="Pfam" id="PF00459">
    <property type="entry name" value="Inositol_P"/>
    <property type="match status" value="1"/>
</dbReference>
<dbReference type="PANTHER" id="PTHR20854:SF4">
    <property type="entry name" value="INOSITOL-1-MONOPHOSPHATASE-RELATED"/>
    <property type="match status" value="1"/>
</dbReference>
<feature type="binding site" evidence="1">
    <location>
        <position position="91"/>
    </location>
    <ligand>
        <name>Mg(2+)</name>
        <dbReference type="ChEBI" id="CHEBI:18420"/>
        <label>1</label>
        <note>catalytic</note>
    </ligand>
</feature>
<dbReference type="GO" id="GO:0007165">
    <property type="term" value="P:signal transduction"/>
    <property type="evidence" value="ECO:0007669"/>
    <property type="project" value="TreeGrafter"/>
</dbReference>
<dbReference type="SUPFAM" id="SSF56655">
    <property type="entry name" value="Carbohydrate phosphatase"/>
    <property type="match status" value="1"/>
</dbReference>
<comment type="cofactor">
    <cofactor evidence="1">
        <name>Mg(2+)</name>
        <dbReference type="ChEBI" id="CHEBI:18420"/>
    </cofactor>
</comment>
<proteinExistence type="predicted"/>
<feature type="binding site" evidence="1">
    <location>
        <position position="109"/>
    </location>
    <ligand>
        <name>Mg(2+)</name>
        <dbReference type="ChEBI" id="CHEBI:18420"/>
        <label>1</label>
        <note>catalytic</note>
    </ligand>
</feature>
<reference evidence="3 4" key="1">
    <citation type="submission" date="2016-10" db="EMBL/GenBank/DDBJ databases">
        <authorList>
            <person name="de Groot N.N."/>
        </authorList>
    </citation>
    <scope>NUCLEOTIDE SEQUENCE [LARGE SCALE GENOMIC DNA]</scope>
    <source>
        <strain evidence="3 4">CGMCC 4.6945</strain>
    </source>
</reference>
<dbReference type="InterPro" id="IPR000760">
    <property type="entry name" value="Inositol_monophosphatase-like"/>
</dbReference>
<feature type="binding site" evidence="1">
    <location>
        <position position="106"/>
    </location>
    <ligand>
        <name>Mg(2+)</name>
        <dbReference type="ChEBI" id="CHEBI:18420"/>
        <label>1</label>
        <note>catalytic</note>
    </ligand>
</feature>
<dbReference type="OrthoDB" id="9772456at2"/>
<accession>A0A1I0V4C4</accession>
<dbReference type="GO" id="GO:0006020">
    <property type="term" value="P:inositol metabolic process"/>
    <property type="evidence" value="ECO:0007669"/>
    <property type="project" value="TreeGrafter"/>
</dbReference>
<dbReference type="Gene3D" id="3.40.190.80">
    <property type="match status" value="1"/>
</dbReference>
<dbReference type="AlphaFoldDB" id="A0A1I0V4C4"/>
<keyword evidence="1" id="KW-0479">Metal-binding</keyword>
<dbReference type="PRINTS" id="PR00377">
    <property type="entry name" value="IMPHPHTASES"/>
</dbReference>
<keyword evidence="4" id="KW-1185">Reference proteome</keyword>
<name>A0A1I0V4C4_9CELL</name>
<protein>
    <submittedName>
        <fullName evidence="3">Myo-inositol-1(Or 4)-monophosphatase</fullName>
    </submittedName>
</protein>
<evidence type="ECO:0000313" key="4">
    <source>
        <dbReference type="Proteomes" id="UP000199012"/>
    </source>
</evidence>
<evidence type="ECO:0000313" key="3">
    <source>
        <dbReference type="EMBL" id="SFA71175.1"/>
    </source>
</evidence>